<evidence type="ECO:0000313" key="1">
    <source>
        <dbReference type="EMBL" id="QIS10143.1"/>
    </source>
</evidence>
<dbReference type="Proteomes" id="UP000503540">
    <property type="component" value="Chromosome"/>
</dbReference>
<dbReference type="KEGG" id="nah:F5544_11245"/>
<gene>
    <name evidence="1" type="ORF">F5544_11245</name>
</gene>
<dbReference type="EMBL" id="CP046172">
    <property type="protein sequence ID" value="QIS10143.1"/>
    <property type="molecule type" value="Genomic_DNA"/>
</dbReference>
<dbReference type="RefSeq" id="WP_203217539.1">
    <property type="nucleotide sequence ID" value="NZ_CP046172.1"/>
</dbReference>
<proteinExistence type="predicted"/>
<name>A0A6G9YAS2_9NOCA</name>
<sequence length="201" mass="22559">MNELLRRLPDIPILRNRCRAMAILDAVLSPEWEYRYYSFDSRWGDGAEMASMRNGSGDNWFIVFSGAGVYGRGFDHEAPNAPQVLDAVPPVFGPYVTEPAFAAHDGSPLATVCFWREPRDTAWGVSAADRGGRGLFELLVEGTPEAYRDWAENYYETEVSLSAVQHVYALQPLTPTVLAELDPDIEFADLEQDIIQIDYPH</sequence>
<dbReference type="AlphaFoldDB" id="A0A6G9YAS2"/>
<accession>A0A6G9YAS2</accession>
<evidence type="ECO:0000313" key="2">
    <source>
        <dbReference type="Proteomes" id="UP000503540"/>
    </source>
</evidence>
<keyword evidence="2" id="KW-1185">Reference proteome</keyword>
<reference evidence="1 2" key="1">
    <citation type="journal article" date="2019" name="ACS Chem. Biol.">
        <title>Identification and Mobilization of a Cryptic Antibiotic Biosynthesis Gene Locus from a Human-Pathogenic Nocardia Isolate.</title>
        <authorList>
            <person name="Herisse M."/>
            <person name="Ishida K."/>
            <person name="Porter J.L."/>
            <person name="Howden B."/>
            <person name="Hertweck C."/>
            <person name="Stinear T.P."/>
            <person name="Pidot S.J."/>
        </authorList>
    </citation>
    <scope>NUCLEOTIDE SEQUENCE [LARGE SCALE GENOMIC DNA]</scope>
    <source>
        <strain evidence="1 2">AUSMDU00012717</strain>
    </source>
</reference>
<organism evidence="1 2">
    <name type="scientific">Nocardia arthritidis</name>
    <dbReference type="NCBI Taxonomy" id="228602"/>
    <lineage>
        <taxon>Bacteria</taxon>
        <taxon>Bacillati</taxon>
        <taxon>Actinomycetota</taxon>
        <taxon>Actinomycetes</taxon>
        <taxon>Mycobacteriales</taxon>
        <taxon>Nocardiaceae</taxon>
        <taxon>Nocardia</taxon>
    </lineage>
</organism>
<protein>
    <submittedName>
        <fullName evidence="1">Uncharacterized protein</fullName>
    </submittedName>
</protein>